<protein>
    <submittedName>
        <fullName evidence="1">Uncharacterized protein</fullName>
    </submittedName>
</protein>
<sequence>MTRVCNSLRCNLPDGGNDFMEEAHDLQIKQKSSAVQGVTGELNDGHEEITEHQAGDMMSLATPVQNVMRGWQQPTGGQRGCQEHRANDEAHGIQGEPDVGCLHYWPESLPREPL</sequence>
<accession>A0AA40GAG6</accession>
<dbReference type="EMBL" id="JAHYIQ010000003">
    <property type="protein sequence ID" value="KAK1134133.1"/>
    <property type="molecule type" value="Genomic_DNA"/>
</dbReference>
<proteinExistence type="predicted"/>
<organism evidence="1 2">
    <name type="scientific">Melipona bicolor</name>
    <dbReference type="NCBI Taxonomy" id="60889"/>
    <lineage>
        <taxon>Eukaryota</taxon>
        <taxon>Metazoa</taxon>
        <taxon>Ecdysozoa</taxon>
        <taxon>Arthropoda</taxon>
        <taxon>Hexapoda</taxon>
        <taxon>Insecta</taxon>
        <taxon>Pterygota</taxon>
        <taxon>Neoptera</taxon>
        <taxon>Endopterygota</taxon>
        <taxon>Hymenoptera</taxon>
        <taxon>Apocrita</taxon>
        <taxon>Aculeata</taxon>
        <taxon>Apoidea</taxon>
        <taxon>Anthophila</taxon>
        <taxon>Apidae</taxon>
        <taxon>Melipona</taxon>
    </lineage>
</organism>
<comment type="caution">
    <text evidence="1">The sequence shown here is derived from an EMBL/GenBank/DDBJ whole genome shotgun (WGS) entry which is preliminary data.</text>
</comment>
<dbReference type="AlphaFoldDB" id="A0AA40GAG6"/>
<evidence type="ECO:0000313" key="1">
    <source>
        <dbReference type="EMBL" id="KAK1134133.1"/>
    </source>
</evidence>
<gene>
    <name evidence="1" type="ORF">K0M31_011915</name>
</gene>
<reference evidence="1" key="1">
    <citation type="submission" date="2021-10" db="EMBL/GenBank/DDBJ databases">
        <title>Melipona bicolor Genome sequencing and assembly.</title>
        <authorList>
            <person name="Araujo N.S."/>
            <person name="Arias M.C."/>
        </authorList>
    </citation>
    <scope>NUCLEOTIDE SEQUENCE</scope>
    <source>
        <strain evidence="1">USP_2M_L1-L4_2017</strain>
        <tissue evidence="1">Whole body</tissue>
    </source>
</reference>
<evidence type="ECO:0000313" key="2">
    <source>
        <dbReference type="Proteomes" id="UP001177670"/>
    </source>
</evidence>
<name>A0AA40GAG6_9HYME</name>
<dbReference type="Proteomes" id="UP001177670">
    <property type="component" value="Unassembled WGS sequence"/>
</dbReference>
<keyword evidence="2" id="KW-1185">Reference proteome</keyword>